<gene>
    <name evidence="1" type="ORF">FRD01_14485</name>
</gene>
<accession>A0A5B8XYB3</accession>
<evidence type="ECO:0000313" key="2">
    <source>
        <dbReference type="Proteomes" id="UP000321595"/>
    </source>
</evidence>
<dbReference type="KEGG" id="bbae:FRD01_14485"/>
<protein>
    <submittedName>
        <fullName evidence="1">Uncharacterized protein</fullName>
    </submittedName>
</protein>
<name>A0A5B8XYB3_9DELT</name>
<proteinExistence type="predicted"/>
<dbReference type="RefSeq" id="WP_146960826.1">
    <property type="nucleotide sequence ID" value="NZ_CP042467.1"/>
</dbReference>
<keyword evidence="2" id="KW-1185">Reference proteome</keyword>
<dbReference type="AlphaFoldDB" id="A0A5B8XYB3"/>
<dbReference type="EMBL" id="CP042467">
    <property type="protein sequence ID" value="QED28419.1"/>
    <property type="molecule type" value="Genomic_DNA"/>
</dbReference>
<reference evidence="1 2" key="1">
    <citation type="submission" date="2019-08" db="EMBL/GenBank/DDBJ databases">
        <authorList>
            <person name="Liang Q."/>
        </authorList>
    </citation>
    <scope>NUCLEOTIDE SEQUENCE [LARGE SCALE GENOMIC DNA]</scope>
    <source>
        <strain evidence="1 2">V1718</strain>
    </source>
</reference>
<sequence>MKHLLEFAADLTNHDPMIASAIEAALRSPPMTNEEVGFYGAAKNPPEMNCFLYLVTSLGNAGYTFSAEDKYSAEILDIFAQKVDLPARIRSWFPKRLGWDSVYEAIGLNKQEHGRASARFQATYEQAFNELEAAFEARGERLRVLEFHVGDTIPFVVVKPEVAEKWDNVVLGYDRQGRPLCLSQPDWQRFAEHLAYSAGFPF</sequence>
<organism evidence="1 2">
    <name type="scientific">Microvenator marinus</name>
    <dbReference type="NCBI Taxonomy" id="2600177"/>
    <lineage>
        <taxon>Bacteria</taxon>
        <taxon>Deltaproteobacteria</taxon>
        <taxon>Bradymonadales</taxon>
        <taxon>Microvenatoraceae</taxon>
        <taxon>Microvenator</taxon>
    </lineage>
</organism>
<evidence type="ECO:0000313" key="1">
    <source>
        <dbReference type="EMBL" id="QED28419.1"/>
    </source>
</evidence>
<dbReference type="Proteomes" id="UP000321595">
    <property type="component" value="Chromosome"/>
</dbReference>